<name>A0A3N4M897_9PEZI</name>
<keyword evidence="1" id="KW-0812">Transmembrane</keyword>
<evidence type="ECO:0000313" key="2">
    <source>
        <dbReference type="EMBL" id="RPB26145.1"/>
    </source>
</evidence>
<sequence>MLNTVVLGGSMLEVKATKYCDGSMEVSDELLVQRINNGRDESFRGAVSTQDGGCVISGVVSQKHRISGLLLGYLIAGLPICMMLLDCRRSTRPRMGFYSRQVFISGVCIPKIMIGL</sequence>
<dbReference type="AlphaFoldDB" id="A0A3N4M897"/>
<dbReference type="EMBL" id="ML121535">
    <property type="protein sequence ID" value="RPB26145.1"/>
    <property type="molecule type" value="Genomic_DNA"/>
</dbReference>
<accession>A0A3N4M897</accession>
<gene>
    <name evidence="2" type="ORF">L211DRAFT_835508</name>
</gene>
<dbReference type="Proteomes" id="UP000267821">
    <property type="component" value="Unassembled WGS sequence"/>
</dbReference>
<evidence type="ECO:0000313" key="3">
    <source>
        <dbReference type="Proteomes" id="UP000267821"/>
    </source>
</evidence>
<organism evidence="2 3">
    <name type="scientific">Terfezia boudieri ATCC MYA-4762</name>
    <dbReference type="NCBI Taxonomy" id="1051890"/>
    <lineage>
        <taxon>Eukaryota</taxon>
        <taxon>Fungi</taxon>
        <taxon>Dikarya</taxon>
        <taxon>Ascomycota</taxon>
        <taxon>Pezizomycotina</taxon>
        <taxon>Pezizomycetes</taxon>
        <taxon>Pezizales</taxon>
        <taxon>Pezizaceae</taxon>
        <taxon>Terfezia</taxon>
    </lineage>
</organism>
<dbReference type="InParanoid" id="A0A3N4M897"/>
<keyword evidence="1" id="KW-0472">Membrane</keyword>
<protein>
    <submittedName>
        <fullName evidence="2">Uncharacterized protein</fullName>
    </submittedName>
</protein>
<proteinExistence type="predicted"/>
<evidence type="ECO:0000256" key="1">
    <source>
        <dbReference type="SAM" id="Phobius"/>
    </source>
</evidence>
<feature type="transmembrane region" description="Helical" evidence="1">
    <location>
        <begin position="66"/>
        <end position="85"/>
    </location>
</feature>
<keyword evidence="3" id="KW-1185">Reference proteome</keyword>
<reference evidence="2 3" key="1">
    <citation type="journal article" date="2018" name="Nat. Ecol. Evol.">
        <title>Pezizomycetes genomes reveal the molecular basis of ectomycorrhizal truffle lifestyle.</title>
        <authorList>
            <person name="Murat C."/>
            <person name="Payen T."/>
            <person name="Noel B."/>
            <person name="Kuo A."/>
            <person name="Morin E."/>
            <person name="Chen J."/>
            <person name="Kohler A."/>
            <person name="Krizsan K."/>
            <person name="Balestrini R."/>
            <person name="Da Silva C."/>
            <person name="Montanini B."/>
            <person name="Hainaut M."/>
            <person name="Levati E."/>
            <person name="Barry K.W."/>
            <person name="Belfiori B."/>
            <person name="Cichocki N."/>
            <person name="Clum A."/>
            <person name="Dockter R.B."/>
            <person name="Fauchery L."/>
            <person name="Guy J."/>
            <person name="Iotti M."/>
            <person name="Le Tacon F."/>
            <person name="Lindquist E.A."/>
            <person name="Lipzen A."/>
            <person name="Malagnac F."/>
            <person name="Mello A."/>
            <person name="Molinier V."/>
            <person name="Miyauchi S."/>
            <person name="Poulain J."/>
            <person name="Riccioni C."/>
            <person name="Rubini A."/>
            <person name="Sitrit Y."/>
            <person name="Splivallo R."/>
            <person name="Traeger S."/>
            <person name="Wang M."/>
            <person name="Zifcakova L."/>
            <person name="Wipf D."/>
            <person name="Zambonelli A."/>
            <person name="Paolocci F."/>
            <person name="Nowrousian M."/>
            <person name="Ottonello S."/>
            <person name="Baldrian P."/>
            <person name="Spatafora J.W."/>
            <person name="Henrissat B."/>
            <person name="Nagy L.G."/>
            <person name="Aury J.M."/>
            <person name="Wincker P."/>
            <person name="Grigoriev I.V."/>
            <person name="Bonfante P."/>
            <person name="Martin F.M."/>
        </authorList>
    </citation>
    <scope>NUCLEOTIDE SEQUENCE [LARGE SCALE GENOMIC DNA]</scope>
    <source>
        <strain evidence="2 3">ATCC MYA-4762</strain>
    </source>
</reference>
<keyword evidence="1" id="KW-1133">Transmembrane helix</keyword>